<organism evidence="2 4">
    <name type="scientific">Mucilaginibacter lappiensis</name>
    <dbReference type="NCBI Taxonomy" id="354630"/>
    <lineage>
        <taxon>Bacteria</taxon>
        <taxon>Pseudomonadati</taxon>
        <taxon>Bacteroidota</taxon>
        <taxon>Sphingobacteriia</taxon>
        <taxon>Sphingobacteriales</taxon>
        <taxon>Sphingobacteriaceae</taxon>
        <taxon>Mucilaginibacter</taxon>
    </lineage>
</organism>
<evidence type="ECO:0008006" key="5">
    <source>
        <dbReference type="Google" id="ProtNLM"/>
    </source>
</evidence>
<comment type="caution">
    <text evidence="2">The sequence shown here is derived from an EMBL/GenBank/DDBJ whole genome shotgun (WGS) entry which is preliminary data.</text>
</comment>
<reference evidence="3 4" key="1">
    <citation type="submission" date="2020-08" db="EMBL/GenBank/DDBJ databases">
        <title>Genomic Encyclopedia of Type Strains, Phase IV (KMG-V): Genome sequencing to study the core and pangenomes of soil and plant-associated prokaryotes.</title>
        <authorList>
            <person name="Whitman W."/>
        </authorList>
    </citation>
    <scope>NUCLEOTIDE SEQUENCE [LARGE SCALE GENOMIC DNA]</scope>
    <source>
        <strain evidence="1 3">ANJLi2</strain>
        <strain evidence="2 4">MP601</strain>
    </source>
</reference>
<name>A0A841JUH9_9SPHI</name>
<evidence type="ECO:0000313" key="2">
    <source>
        <dbReference type="EMBL" id="MBB6131481.1"/>
    </source>
</evidence>
<dbReference type="Proteomes" id="UP000548326">
    <property type="component" value="Unassembled WGS sequence"/>
</dbReference>
<dbReference type="Gene3D" id="3.20.20.80">
    <property type="entry name" value="Glycosidases"/>
    <property type="match status" value="1"/>
</dbReference>
<dbReference type="SUPFAM" id="SSF51445">
    <property type="entry name" value="(Trans)glycosidases"/>
    <property type="match status" value="1"/>
</dbReference>
<dbReference type="RefSeq" id="WP_175614015.1">
    <property type="nucleotide sequence ID" value="NZ_FTMG01000001.1"/>
</dbReference>
<keyword evidence="3" id="KW-1185">Reference proteome</keyword>
<evidence type="ECO:0000313" key="3">
    <source>
        <dbReference type="Proteomes" id="UP000541583"/>
    </source>
</evidence>
<dbReference type="EMBL" id="JACHCA010000025">
    <property type="protein sequence ID" value="MBB6131481.1"/>
    <property type="molecule type" value="Genomic_DNA"/>
</dbReference>
<dbReference type="EMBL" id="JACHCB010000001">
    <property type="protein sequence ID" value="MBB6107670.1"/>
    <property type="molecule type" value="Genomic_DNA"/>
</dbReference>
<protein>
    <recommendedName>
        <fullName evidence="5">Glycosyl hydrolases family 18</fullName>
    </recommendedName>
</protein>
<evidence type="ECO:0000313" key="4">
    <source>
        <dbReference type="Proteomes" id="UP000548326"/>
    </source>
</evidence>
<evidence type="ECO:0000313" key="1">
    <source>
        <dbReference type="EMBL" id="MBB6107670.1"/>
    </source>
</evidence>
<sequence>MSSIQIFQGCKNSNEVSLLYGQNNAMWCQSLYLRGYNPTTKERLTSKMVDSFGQQMKNHHIKYVYLFAGPFLSNGHLPEYPFTDSAVNVVKKLKQNNPDLIILPWVGGIQNKTVQLQDSLWVNNAISDTKLLIKRLGVPGIHLDFEYILSGDPYLDHFVDNHNNANKEDYGKNVNDFCRRLRISMPKIFISSVVVATSPETKPWKMKTTLPELKILTKYIDQLAFLYFDTGITDNKVFKHNCELLSKDILFLYSQNKIKYLIAVGTFINEPQLHGYRHMDIENIPNSISVIKSGLVSVSPPKRILDGIALYCDWRTTDTEWREFDRYWLEKN</sequence>
<dbReference type="AlphaFoldDB" id="A0A841JUH9"/>
<accession>A0A841JUH9</accession>
<gene>
    <name evidence="2" type="ORF">HDF22_005632</name>
    <name evidence="1" type="ORF">HDF23_000400</name>
</gene>
<dbReference type="Proteomes" id="UP000541583">
    <property type="component" value="Unassembled WGS sequence"/>
</dbReference>
<dbReference type="InterPro" id="IPR017853">
    <property type="entry name" value="GH"/>
</dbReference>
<proteinExistence type="predicted"/>